<dbReference type="Proteomes" id="UP000266743">
    <property type="component" value="Chromosome 10"/>
</dbReference>
<organism evidence="1 2">
    <name type="scientific">Trypanosoma brucei equiperdum</name>
    <dbReference type="NCBI Taxonomy" id="630700"/>
    <lineage>
        <taxon>Eukaryota</taxon>
        <taxon>Discoba</taxon>
        <taxon>Euglenozoa</taxon>
        <taxon>Kinetoplastea</taxon>
        <taxon>Metakinetoplastina</taxon>
        <taxon>Trypanosomatida</taxon>
        <taxon>Trypanosomatidae</taxon>
        <taxon>Trypanosoma</taxon>
    </lineage>
</organism>
<reference evidence="1 2" key="1">
    <citation type="submission" date="2018-09" db="EMBL/GenBank/DDBJ databases">
        <title>whole genome sequence of T. equiperdum IVM-t1 strain.</title>
        <authorList>
            <person name="Suganuma K."/>
        </authorList>
    </citation>
    <scope>NUCLEOTIDE SEQUENCE [LARGE SCALE GENOMIC DNA]</scope>
    <source>
        <strain evidence="1 2">IVM-t1</strain>
    </source>
</reference>
<protein>
    <submittedName>
        <fullName evidence="1">Uncharacterized protein</fullName>
    </submittedName>
</protein>
<dbReference type="AlphaFoldDB" id="A0A3L6KYL4"/>
<comment type="caution">
    <text evidence="1">The sequence shown here is derived from an EMBL/GenBank/DDBJ whole genome shotgun (WGS) entry which is preliminary data.</text>
</comment>
<accession>A0A3L6KYL4</accession>
<dbReference type="EMBL" id="QSBY01000010">
    <property type="protein sequence ID" value="RHW68848.1"/>
    <property type="molecule type" value="Genomic_DNA"/>
</dbReference>
<proteinExistence type="predicted"/>
<evidence type="ECO:0000313" key="2">
    <source>
        <dbReference type="Proteomes" id="UP000266743"/>
    </source>
</evidence>
<evidence type="ECO:0000313" key="1">
    <source>
        <dbReference type="EMBL" id="RHW68848.1"/>
    </source>
</evidence>
<name>A0A3L6KYL4_9TRYP</name>
<gene>
    <name evidence="1" type="ORF">DPX39_100078100</name>
</gene>
<sequence>MFPIPPTTFVHQFPLFPATCCSDSTGFFKGLALPVSPLTIASTPTALTTRRDFVVLRQPWRQLVVALSLSFRTPGMLLSCLFDQPTWGGVAFLRAWRVRCCCFQDCTVSLRV</sequence>